<evidence type="ECO:0000313" key="1">
    <source>
        <dbReference type="EMBL" id="MFC4249161.1"/>
    </source>
</evidence>
<evidence type="ECO:0000313" key="2">
    <source>
        <dbReference type="Proteomes" id="UP001595821"/>
    </source>
</evidence>
<gene>
    <name evidence="1" type="ORF">ACFOZ7_19880</name>
</gene>
<comment type="caution">
    <text evidence="1">The sequence shown here is derived from an EMBL/GenBank/DDBJ whole genome shotgun (WGS) entry which is preliminary data.</text>
</comment>
<dbReference type="RefSeq" id="WP_246972727.1">
    <property type="nucleotide sequence ID" value="NZ_CP095397.1"/>
</dbReference>
<sequence>MDSECLDCGWRGDANELNWMIRENDADVGGERVCPVCRASNVVLVA</sequence>
<dbReference type="GeneID" id="71853160"/>
<name>A0ABD5P4P3_9EURY</name>
<reference evidence="1 2" key="1">
    <citation type="journal article" date="2014" name="Int. J. Syst. Evol. Microbiol.">
        <title>Complete genome sequence of Corynebacterium casei LMG S-19264T (=DSM 44701T), isolated from a smear-ripened cheese.</title>
        <authorList>
            <consortium name="US DOE Joint Genome Institute (JGI-PGF)"/>
            <person name="Walter F."/>
            <person name="Albersmeier A."/>
            <person name="Kalinowski J."/>
            <person name="Ruckert C."/>
        </authorList>
    </citation>
    <scope>NUCLEOTIDE SEQUENCE [LARGE SCALE GENOMIC DNA]</scope>
    <source>
        <strain evidence="1 2">IBRC-M 10912</strain>
    </source>
</reference>
<accession>A0ABD5P4P3</accession>
<dbReference type="Proteomes" id="UP001595821">
    <property type="component" value="Unassembled WGS sequence"/>
</dbReference>
<protein>
    <recommendedName>
        <fullName evidence="3">Small CPxCG-related zinc finger protein</fullName>
    </recommendedName>
</protein>
<organism evidence="1 2">
    <name type="scientific">Natribaculum luteum</name>
    <dbReference type="NCBI Taxonomy" id="1586232"/>
    <lineage>
        <taxon>Archaea</taxon>
        <taxon>Methanobacteriati</taxon>
        <taxon>Methanobacteriota</taxon>
        <taxon>Stenosarchaea group</taxon>
        <taxon>Halobacteria</taxon>
        <taxon>Halobacteriales</taxon>
        <taxon>Natrialbaceae</taxon>
        <taxon>Natribaculum</taxon>
    </lineage>
</organism>
<proteinExistence type="predicted"/>
<evidence type="ECO:0008006" key="3">
    <source>
        <dbReference type="Google" id="ProtNLM"/>
    </source>
</evidence>
<dbReference type="EMBL" id="JBHSDJ010000131">
    <property type="protein sequence ID" value="MFC4249161.1"/>
    <property type="molecule type" value="Genomic_DNA"/>
</dbReference>
<dbReference type="AlphaFoldDB" id="A0ABD5P4P3"/>